<evidence type="ECO:0000256" key="1">
    <source>
        <dbReference type="SAM" id="Phobius"/>
    </source>
</evidence>
<dbReference type="PANTHER" id="PTHR10704:SF71">
    <property type="entry name" value="CARBOHYDRATE SULFOTRANSFERASE 1-LIKE"/>
    <property type="match status" value="1"/>
</dbReference>
<dbReference type="GO" id="GO:0001517">
    <property type="term" value="F:N-acetylglucosamine 6-O-sulfotransferase activity"/>
    <property type="evidence" value="ECO:0007669"/>
    <property type="project" value="TreeGrafter"/>
</dbReference>
<dbReference type="GO" id="GO:0006790">
    <property type="term" value="P:sulfur compound metabolic process"/>
    <property type="evidence" value="ECO:0007669"/>
    <property type="project" value="TreeGrafter"/>
</dbReference>
<protein>
    <recommendedName>
        <fullName evidence="2">Sulfotransferase domain-containing protein</fullName>
    </recommendedName>
</protein>
<dbReference type="Proteomes" id="UP000005408">
    <property type="component" value="Unassembled WGS sequence"/>
</dbReference>
<dbReference type="OrthoDB" id="5987729at2759"/>
<dbReference type="PANTHER" id="PTHR10704">
    <property type="entry name" value="CARBOHYDRATE SULFOTRANSFERASE"/>
    <property type="match status" value="1"/>
</dbReference>
<dbReference type="GO" id="GO:0006044">
    <property type="term" value="P:N-acetylglucosamine metabolic process"/>
    <property type="evidence" value="ECO:0007669"/>
    <property type="project" value="TreeGrafter"/>
</dbReference>
<evidence type="ECO:0000259" key="2">
    <source>
        <dbReference type="Pfam" id="PF00685"/>
    </source>
</evidence>
<name>A0A8W8L733_MAGGI</name>
<dbReference type="InterPro" id="IPR000863">
    <property type="entry name" value="Sulfotransferase_dom"/>
</dbReference>
<evidence type="ECO:0000313" key="4">
    <source>
        <dbReference type="Proteomes" id="UP000005408"/>
    </source>
</evidence>
<dbReference type="Pfam" id="PF00685">
    <property type="entry name" value="Sulfotransfer_1"/>
    <property type="match status" value="1"/>
</dbReference>
<sequence>MGVIIPFHYYRRRKVFITGCTIIFLFVIIFCNDKAFTYTKEYLESLKKRQSRASLGIKNSTGSGPVPVVILTYMRSGSSFCGDVLQASDDVFYLFEPLRNVQFHFRNSSAFDYLDDKKRSYTNFLDFAAIFLNDIFRCNFENLPLIFFSDWFLNKGHKSKEFVACMNKRTATNTSEIAAIRQCTPVMKRSCLTSKHIIIKTIRIPLTTLVPLAELFPKLRIVHLLRDPRATLYSQSFFGMVNKDTSQEYATMFCRRVYDDLTTAKHTSSLQSSRYFSVSYEHLAKYSLETTKILYNFLEINFNAKVISRLENLTKAENTCDEPELCTKSSNSSAEADKWRLSIPYSFVHAVDNVCHMLYSIVGLQSIPDEHHLRNLSFSIKRKNIHDLGDFRYI</sequence>
<reference evidence="3" key="1">
    <citation type="submission" date="2022-08" db="UniProtKB">
        <authorList>
            <consortium name="EnsemblMetazoa"/>
        </authorList>
    </citation>
    <scope>IDENTIFICATION</scope>
    <source>
        <strain evidence="3">05x7-T-G4-1.051#20</strain>
    </source>
</reference>
<dbReference type="EnsemblMetazoa" id="G26980.2">
    <property type="protein sequence ID" value="G26980.2:cds"/>
    <property type="gene ID" value="G26980"/>
</dbReference>
<keyword evidence="4" id="KW-1185">Reference proteome</keyword>
<accession>A0A8W8L733</accession>
<evidence type="ECO:0000313" key="3">
    <source>
        <dbReference type="EnsemblMetazoa" id="G26980.2:cds"/>
    </source>
</evidence>
<dbReference type="SUPFAM" id="SSF52540">
    <property type="entry name" value="P-loop containing nucleoside triphosphate hydrolases"/>
    <property type="match status" value="1"/>
</dbReference>
<keyword evidence="1" id="KW-0472">Membrane</keyword>
<dbReference type="InterPro" id="IPR027417">
    <property type="entry name" value="P-loop_NTPase"/>
</dbReference>
<proteinExistence type="predicted"/>
<dbReference type="InterPro" id="IPR051135">
    <property type="entry name" value="Gal/GlcNAc/GalNAc_ST"/>
</dbReference>
<dbReference type="AlphaFoldDB" id="A0A8W8L733"/>
<feature type="transmembrane region" description="Helical" evidence="1">
    <location>
        <begin position="12"/>
        <end position="30"/>
    </location>
</feature>
<feature type="domain" description="Sulfotransferase" evidence="2">
    <location>
        <begin position="68"/>
        <end position="357"/>
    </location>
</feature>
<dbReference type="OMA" id="KSANDNC"/>
<keyword evidence="1" id="KW-0812">Transmembrane</keyword>
<keyword evidence="1" id="KW-1133">Transmembrane helix</keyword>
<organism evidence="3 4">
    <name type="scientific">Magallana gigas</name>
    <name type="common">Pacific oyster</name>
    <name type="synonym">Crassostrea gigas</name>
    <dbReference type="NCBI Taxonomy" id="29159"/>
    <lineage>
        <taxon>Eukaryota</taxon>
        <taxon>Metazoa</taxon>
        <taxon>Spiralia</taxon>
        <taxon>Lophotrochozoa</taxon>
        <taxon>Mollusca</taxon>
        <taxon>Bivalvia</taxon>
        <taxon>Autobranchia</taxon>
        <taxon>Pteriomorphia</taxon>
        <taxon>Ostreida</taxon>
        <taxon>Ostreoidea</taxon>
        <taxon>Ostreidae</taxon>
        <taxon>Magallana</taxon>
    </lineage>
</organism>
<dbReference type="EnsemblMetazoa" id="G26980.1">
    <property type="protein sequence ID" value="G26980.1:cds"/>
    <property type="gene ID" value="G26980"/>
</dbReference>
<dbReference type="Gene3D" id="3.40.50.300">
    <property type="entry name" value="P-loop containing nucleotide triphosphate hydrolases"/>
    <property type="match status" value="1"/>
</dbReference>